<sequence length="739" mass="84935">MTLPNRLGYNSKQHALQKRYLQQQQQQQTLVAAHQFAADPNYAALSQQQLSYGTQMQANQYGAAFNSQPHYQAQQLQMFNNQAAAGMMANQGMMQTQMMSPQMSPAMSQTNQMMPSPAPKKSKKRKSQAASSNDVSQQTFSTPEIQKKKKPKKKTETPENEESSANISSTPTPPSIQFGNSGIIKSPKVIKEEITQINEVFEKAIVSLIDRFKNVKIREKTHLFAIQPSLLTYKEEEKYKPKEEEIITTFPSNNATSSQDGGTEEGSASTSVAPQQSLFNATQQVKLIQNYPVFSVNRQNDVSLIDNSQSTLQEEEKSRRRLFYKDGQSEYLTSEDVIDEIVRDTDCYFKREMLIHNGLSETQNNIISFLHARTIQFIENNRSKFEKFLSSADNVTQLTMFLNQHEEFQPLMHQLRSVIEHAGHIFEERTREEASSIILQSGSTADVTDEAIDQFQSTQDDMNQDKNVALIEMTPRDILLVFLGKDANSERHEDVTTFLDRFKELQKQYRVECSYIDDALKKWQETFERVLNNQSSFRVVSFEEKHRCKKSLEARFGLMKQLLKDKYLTKILSTQENTLMRSKRRGNLPRHATNVLKSWLYSHFLHPYPTESEKKDLCMETGLTLTQVNNWFINQRVRTWRPMLESMLDGDQKDKATPSSSKPQEGKKRGKRNQQSPVQQQPIQQQIQQQVQPQMMNPNLMGIPDSMGSPNYAYANWSSNQYGDPNFPFFPGDVTDEQQ</sequence>
<dbReference type="InterPro" id="IPR009057">
    <property type="entry name" value="Homeodomain-like_sf"/>
</dbReference>
<dbReference type="AlphaFoldDB" id="D2V5D6"/>
<dbReference type="SUPFAM" id="SSF46689">
    <property type="entry name" value="Homeodomain-like"/>
    <property type="match status" value="1"/>
</dbReference>
<keyword evidence="1 4" id="KW-0238">DNA-binding</keyword>
<feature type="region of interest" description="Disordered" evidence="5">
    <location>
        <begin position="98"/>
        <end position="182"/>
    </location>
</feature>
<name>D2V5D6_NAEGR</name>
<accession>D2V5D6</accession>
<dbReference type="PANTHER" id="PTHR11850">
    <property type="entry name" value="HOMEOBOX PROTEIN TRANSCRIPTION FACTORS"/>
    <property type="match status" value="1"/>
</dbReference>
<dbReference type="GO" id="GO:0003677">
    <property type="term" value="F:DNA binding"/>
    <property type="evidence" value="ECO:0007669"/>
    <property type="project" value="UniProtKB-UniRule"/>
</dbReference>
<feature type="compositionally biased region" description="Low complexity" evidence="5">
    <location>
        <begin position="674"/>
        <end position="694"/>
    </location>
</feature>
<feature type="compositionally biased region" description="Low complexity" evidence="5">
    <location>
        <begin position="98"/>
        <end position="110"/>
    </location>
</feature>
<feature type="region of interest" description="Disordered" evidence="5">
    <location>
        <begin position="249"/>
        <end position="273"/>
    </location>
</feature>
<evidence type="ECO:0000256" key="3">
    <source>
        <dbReference type="ARBA" id="ARBA00023242"/>
    </source>
</evidence>
<comment type="subcellular location">
    <subcellularLocation>
        <location evidence="4">Nucleus</location>
    </subcellularLocation>
</comment>
<dbReference type="SMART" id="SM00389">
    <property type="entry name" value="HOX"/>
    <property type="match status" value="1"/>
</dbReference>
<feature type="DNA-binding region" description="Homeobox" evidence="4">
    <location>
        <begin position="581"/>
        <end position="643"/>
    </location>
</feature>
<evidence type="ECO:0000256" key="5">
    <source>
        <dbReference type="SAM" id="MobiDB-lite"/>
    </source>
</evidence>
<dbReference type="GeneID" id="8849561"/>
<protein>
    <submittedName>
        <fullName evidence="7">Homeobox protein PKNOX1-like protein</fullName>
    </submittedName>
</protein>
<dbReference type="eggNOG" id="KOG0773">
    <property type="taxonomic scope" value="Eukaryota"/>
</dbReference>
<feature type="region of interest" description="Disordered" evidence="5">
    <location>
        <begin position="649"/>
        <end position="739"/>
    </location>
</feature>
<dbReference type="OMA" id="CMETGLT"/>
<dbReference type="GO" id="GO:0006355">
    <property type="term" value="P:regulation of DNA-templated transcription"/>
    <property type="evidence" value="ECO:0007669"/>
    <property type="project" value="InterPro"/>
</dbReference>
<keyword evidence="2 4" id="KW-0371">Homeobox</keyword>
<evidence type="ECO:0000313" key="8">
    <source>
        <dbReference type="Proteomes" id="UP000006671"/>
    </source>
</evidence>
<dbReference type="InterPro" id="IPR008422">
    <property type="entry name" value="KN_HD"/>
</dbReference>
<feature type="compositionally biased region" description="Polar residues" evidence="5">
    <location>
        <begin position="163"/>
        <end position="180"/>
    </location>
</feature>
<evidence type="ECO:0000256" key="4">
    <source>
        <dbReference type="PROSITE-ProRule" id="PRU00108"/>
    </source>
</evidence>
<evidence type="ECO:0000259" key="6">
    <source>
        <dbReference type="PROSITE" id="PS50071"/>
    </source>
</evidence>
<dbReference type="InterPro" id="IPR050224">
    <property type="entry name" value="TALE_homeobox"/>
</dbReference>
<dbReference type="CDD" id="cd00086">
    <property type="entry name" value="homeodomain"/>
    <property type="match status" value="1"/>
</dbReference>
<evidence type="ECO:0000256" key="1">
    <source>
        <dbReference type="ARBA" id="ARBA00023125"/>
    </source>
</evidence>
<dbReference type="Pfam" id="PF05920">
    <property type="entry name" value="Homeobox_KN"/>
    <property type="match status" value="1"/>
</dbReference>
<keyword evidence="8" id="KW-1185">Reference proteome</keyword>
<dbReference type="EMBL" id="GG738852">
    <property type="protein sequence ID" value="EFC47934.1"/>
    <property type="molecule type" value="Genomic_DNA"/>
</dbReference>
<dbReference type="VEuPathDB" id="AmoebaDB:NAEGRDRAFT_78561"/>
<dbReference type="GO" id="GO:0005634">
    <property type="term" value="C:nucleus"/>
    <property type="evidence" value="ECO:0007669"/>
    <property type="project" value="UniProtKB-SubCell"/>
</dbReference>
<dbReference type="Gene3D" id="1.10.10.60">
    <property type="entry name" value="Homeodomain-like"/>
    <property type="match status" value="1"/>
</dbReference>
<dbReference type="RefSeq" id="XP_002680678.1">
    <property type="nucleotide sequence ID" value="XM_002680632.1"/>
</dbReference>
<keyword evidence="3 4" id="KW-0539">Nucleus</keyword>
<dbReference type="PROSITE" id="PS50071">
    <property type="entry name" value="HOMEOBOX_2"/>
    <property type="match status" value="1"/>
</dbReference>
<dbReference type="STRING" id="5762.D2V5D6"/>
<dbReference type="Proteomes" id="UP000006671">
    <property type="component" value="Unassembled WGS sequence"/>
</dbReference>
<dbReference type="OrthoDB" id="10056939at2759"/>
<dbReference type="InterPro" id="IPR001356">
    <property type="entry name" value="HD"/>
</dbReference>
<dbReference type="InParanoid" id="D2V5D6"/>
<dbReference type="KEGG" id="ngr:NAEGRDRAFT_78561"/>
<organism evidence="8">
    <name type="scientific">Naegleria gruberi</name>
    <name type="common">Amoeba</name>
    <dbReference type="NCBI Taxonomy" id="5762"/>
    <lineage>
        <taxon>Eukaryota</taxon>
        <taxon>Discoba</taxon>
        <taxon>Heterolobosea</taxon>
        <taxon>Tetramitia</taxon>
        <taxon>Eutetramitia</taxon>
        <taxon>Vahlkampfiidae</taxon>
        <taxon>Naegleria</taxon>
    </lineage>
</organism>
<proteinExistence type="predicted"/>
<evidence type="ECO:0000313" key="7">
    <source>
        <dbReference type="EMBL" id="EFC47934.1"/>
    </source>
</evidence>
<gene>
    <name evidence="7" type="ORF">NAEGRDRAFT_78561</name>
</gene>
<evidence type="ECO:0000256" key="2">
    <source>
        <dbReference type="ARBA" id="ARBA00023155"/>
    </source>
</evidence>
<reference evidence="7 8" key="1">
    <citation type="journal article" date="2010" name="Cell">
        <title>The genome of Naegleria gruberi illuminates early eukaryotic versatility.</title>
        <authorList>
            <person name="Fritz-Laylin L.K."/>
            <person name="Prochnik S.E."/>
            <person name="Ginger M.L."/>
            <person name="Dacks J.B."/>
            <person name="Carpenter M.L."/>
            <person name="Field M.C."/>
            <person name="Kuo A."/>
            <person name="Paredez A."/>
            <person name="Chapman J."/>
            <person name="Pham J."/>
            <person name="Shu S."/>
            <person name="Neupane R."/>
            <person name="Cipriano M."/>
            <person name="Mancuso J."/>
            <person name="Tu H."/>
            <person name="Salamov A."/>
            <person name="Lindquist E."/>
            <person name="Shapiro H."/>
            <person name="Lucas S."/>
            <person name="Grigoriev I.V."/>
            <person name="Cande W.Z."/>
            <person name="Fulton C."/>
            <person name="Rokhsar D.S."/>
            <person name="Dawson S.C."/>
        </authorList>
    </citation>
    <scope>NUCLEOTIDE SEQUENCE [LARGE SCALE GENOMIC DNA]</scope>
    <source>
        <strain evidence="7 8">NEG-M</strain>
    </source>
</reference>
<feature type="domain" description="Homeobox" evidence="6">
    <location>
        <begin position="579"/>
        <end position="642"/>
    </location>
</feature>